<dbReference type="Proteomes" id="UP000887580">
    <property type="component" value="Unplaced"/>
</dbReference>
<evidence type="ECO:0000313" key="2">
    <source>
        <dbReference type="WBParaSite" id="PS1159_v2.g11725.t1"/>
    </source>
</evidence>
<reference evidence="2" key="1">
    <citation type="submission" date="2022-11" db="UniProtKB">
        <authorList>
            <consortium name="WormBaseParasite"/>
        </authorList>
    </citation>
    <scope>IDENTIFICATION</scope>
</reference>
<name>A0AC35EX80_9BILA</name>
<evidence type="ECO:0000313" key="1">
    <source>
        <dbReference type="Proteomes" id="UP000887580"/>
    </source>
</evidence>
<dbReference type="WBParaSite" id="PS1159_v2.g11725.t1">
    <property type="protein sequence ID" value="PS1159_v2.g11725.t1"/>
    <property type="gene ID" value="PS1159_v2.g11725"/>
</dbReference>
<accession>A0AC35EX80</accession>
<organism evidence="1 2">
    <name type="scientific">Panagrolaimus sp. PS1159</name>
    <dbReference type="NCBI Taxonomy" id="55785"/>
    <lineage>
        <taxon>Eukaryota</taxon>
        <taxon>Metazoa</taxon>
        <taxon>Ecdysozoa</taxon>
        <taxon>Nematoda</taxon>
        <taxon>Chromadorea</taxon>
        <taxon>Rhabditida</taxon>
        <taxon>Tylenchina</taxon>
        <taxon>Panagrolaimomorpha</taxon>
        <taxon>Panagrolaimoidea</taxon>
        <taxon>Panagrolaimidae</taxon>
        <taxon>Panagrolaimus</taxon>
    </lineage>
</organism>
<sequence length="277" mass="32693">MDFDDYFNEDYIPEKKPKLEILSQEPQTYTQTDVIELFNNASDDEVVFKWTEKEIKEMLIDFVRFTVFKAAFPDLEVNSGPHEKLFKSYKLLNTEINSMCNFMLTYLGLPEEFNTAIRRHSQRIACYRYVNHPCMVCQTAPSHNIKYLGPNYHKTDLKIEKSSFPPQSLLLCNLHTYFADTFFSLVHMKWNIHLNIKHRIKQRSIPYRGNKSIDEDIGNDVINNLAVYYFHIFCRLRSSDATLMNLRSSGSLIVFREALRSIENKTRNQKVSKKFNK</sequence>
<proteinExistence type="predicted"/>
<protein>
    <submittedName>
        <fullName evidence="2">PiggyBac transposable element-derived protein domain-containing protein</fullName>
    </submittedName>
</protein>